<organism evidence="1 2">
    <name type="scientific">Protea cynaroides</name>
    <dbReference type="NCBI Taxonomy" id="273540"/>
    <lineage>
        <taxon>Eukaryota</taxon>
        <taxon>Viridiplantae</taxon>
        <taxon>Streptophyta</taxon>
        <taxon>Embryophyta</taxon>
        <taxon>Tracheophyta</taxon>
        <taxon>Spermatophyta</taxon>
        <taxon>Magnoliopsida</taxon>
        <taxon>Proteales</taxon>
        <taxon>Proteaceae</taxon>
        <taxon>Protea</taxon>
    </lineage>
</organism>
<evidence type="ECO:0000313" key="1">
    <source>
        <dbReference type="EMBL" id="KAJ4969494.1"/>
    </source>
</evidence>
<sequence length="303" mass="33577">MEEEDPFAEIIRECQCLSSQEEHLHQNRSMRTHLHKSRMHAKFRFLKNNSFTTNCLRQRIALSFFSGVESCQGDASINIERSSFLETLNVSGSGAAGRSPLEGFRTLQETLLMRLQEQTLHLSKKVVSKQKFEETIGLQSGIVAPVGDSKEASTVEKRKQFQKGVSNTVGNLLDEVVGIDCASLPKSDFKVKIEETVCLQSGIVAPVGHLKEALAAKKKKQYQEYHVGAVNAAQGVPISPLKAMDHDPERLVSDGSSSKNQSLESLMDTVIMFSGENNAISDHNKNSDMLEICEQQGVKFPRP</sequence>
<name>A0A9Q0QRX8_9MAGN</name>
<comment type="caution">
    <text evidence="1">The sequence shown here is derived from an EMBL/GenBank/DDBJ whole genome shotgun (WGS) entry which is preliminary data.</text>
</comment>
<reference evidence="1" key="1">
    <citation type="journal article" date="2023" name="Plant J.">
        <title>The genome of the king protea, Protea cynaroides.</title>
        <authorList>
            <person name="Chang J."/>
            <person name="Duong T.A."/>
            <person name="Schoeman C."/>
            <person name="Ma X."/>
            <person name="Roodt D."/>
            <person name="Barker N."/>
            <person name="Li Z."/>
            <person name="Van de Peer Y."/>
            <person name="Mizrachi E."/>
        </authorList>
    </citation>
    <scope>NUCLEOTIDE SEQUENCE</scope>
    <source>
        <tissue evidence="1">Young leaves</tissue>
    </source>
</reference>
<keyword evidence="2" id="KW-1185">Reference proteome</keyword>
<evidence type="ECO:0000313" key="2">
    <source>
        <dbReference type="Proteomes" id="UP001141806"/>
    </source>
</evidence>
<dbReference type="AlphaFoldDB" id="A0A9Q0QRX8"/>
<dbReference type="EMBL" id="JAMYWD010000006">
    <property type="protein sequence ID" value="KAJ4969494.1"/>
    <property type="molecule type" value="Genomic_DNA"/>
</dbReference>
<accession>A0A9Q0QRX8</accession>
<proteinExistence type="predicted"/>
<dbReference type="Proteomes" id="UP001141806">
    <property type="component" value="Unassembled WGS sequence"/>
</dbReference>
<protein>
    <submittedName>
        <fullName evidence="1">Uncharacterized protein</fullName>
    </submittedName>
</protein>
<gene>
    <name evidence="1" type="ORF">NE237_016195</name>
</gene>